<dbReference type="InterPro" id="IPR018514">
    <property type="entry name" value="Rabaptin_CC"/>
</dbReference>
<dbReference type="AlphaFoldDB" id="A0AAV4Q4K0"/>
<reference evidence="3 4" key="1">
    <citation type="submission" date="2021-06" db="EMBL/GenBank/DDBJ databases">
        <title>Caerostris darwini draft genome.</title>
        <authorList>
            <person name="Kono N."/>
            <person name="Arakawa K."/>
        </authorList>
    </citation>
    <scope>NUCLEOTIDE SEQUENCE [LARGE SCALE GENOMIC DNA]</scope>
</reference>
<feature type="compositionally biased region" description="Basic and acidic residues" evidence="1">
    <location>
        <begin position="33"/>
        <end position="66"/>
    </location>
</feature>
<dbReference type="GO" id="GO:0008083">
    <property type="term" value="F:growth factor activity"/>
    <property type="evidence" value="ECO:0007669"/>
    <property type="project" value="InterPro"/>
</dbReference>
<keyword evidence="4" id="KW-1185">Reference proteome</keyword>
<organism evidence="3 4">
    <name type="scientific">Caerostris darwini</name>
    <dbReference type="NCBI Taxonomy" id="1538125"/>
    <lineage>
        <taxon>Eukaryota</taxon>
        <taxon>Metazoa</taxon>
        <taxon>Ecdysozoa</taxon>
        <taxon>Arthropoda</taxon>
        <taxon>Chelicerata</taxon>
        <taxon>Arachnida</taxon>
        <taxon>Araneae</taxon>
        <taxon>Araneomorphae</taxon>
        <taxon>Entelegynae</taxon>
        <taxon>Araneoidea</taxon>
        <taxon>Araneidae</taxon>
        <taxon>Caerostris</taxon>
    </lineage>
</organism>
<feature type="compositionally biased region" description="Polar residues" evidence="1">
    <location>
        <begin position="23"/>
        <end position="32"/>
    </location>
</feature>
<name>A0AAV4Q4K0_9ARAC</name>
<proteinExistence type="predicted"/>
<evidence type="ECO:0000259" key="2">
    <source>
        <dbReference type="Pfam" id="PF03528"/>
    </source>
</evidence>
<dbReference type="EMBL" id="BPLQ01003810">
    <property type="protein sequence ID" value="GIY03441.1"/>
    <property type="molecule type" value="Genomic_DNA"/>
</dbReference>
<comment type="caution">
    <text evidence="3">The sequence shown here is derived from an EMBL/GenBank/DDBJ whole genome shotgun (WGS) entry which is preliminary data.</text>
</comment>
<protein>
    <submittedName>
        <fullName evidence="3">Rab GTPase-binding effector protein 1</fullName>
    </submittedName>
</protein>
<evidence type="ECO:0000313" key="3">
    <source>
        <dbReference type="EMBL" id="GIY03441.1"/>
    </source>
</evidence>
<evidence type="ECO:0000256" key="1">
    <source>
        <dbReference type="SAM" id="MobiDB-lite"/>
    </source>
</evidence>
<sequence length="170" mass="19404">MVNDQFLETQRLQIMNMRRMQSVLTSEQQRQISEAKKSEERKMELERQMKNVEKKENEEKSNEDRGTTSSFSRPSSAKFVKNSPIMNHKLSNTIRLGQDLDLNINSSTRARSIPDNLNLAENIFSEQRSLSSSDLNHMSKDSVQNNSLIPVNSPPIIEVQVIPASPKKSS</sequence>
<dbReference type="Pfam" id="PF03528">
    <property type="entry name" value="Rabaptin"/>
    <property type="match status" value="1"/>
</dbReference>
<gene>
    <name evidence="3" type="primary">Rabep1</name>
    <name evidence="3" type="ORF">CDAR_28641</name>
</gene>
<dbReference type="GO" id="GO:0005096">
    <property type="term" value="F:GTPase activator activity"/>
    <property type="evidence" value="ECO:0007669"/>
    <property type="project" value="InterPro"/>
</dbReference>
<feature type="domain" description="Rabaptin coiled-coil" evidence="2">
    <location>
        <begin position="2"/>
        <end position="106"/>
    </location>
</feature>
<dbReference type="Proteomes" id="UP001054837">
    <property type="component" value="Unassembled WGS sequence"/>
</dbReference>
<feature type="region of interest" description="Disordered" evidence="1">
    <location>
        <begin position="23"/>
        <end position="84"/>
    </location>
</feature>
<accession>A0AAV4Q4K0</accession>
<evidence type="ECO:0000313" key="4">
    <source>
        <dbReference type="Proteomes" id="UP001054837"/>
    </source>
</evidence>